<dbReference type="EMBL" id="ASHM01061150">
    <property type="protein sequence ID" value="PNX89869.1"/>
    <property type="molecule type" value="Genomic_DNA"/>
</dbReference>
<evidence type="ECO:0000313" key="1">
    <source>
        <dbReference type="EMBL" id="PNX89869.1"/>
    </source>
</evidence>
<reference evidence="1 2" key="2">
    <citation type="journal article" date="2017" name="Front. Plant Sci.">
        <title>Gene Classification and Mining of Molecular Markers Useful in Red Clover (Trifolium pratense) Breeding.</title>
        <authorList>
            <person name="Istvanek J."/>
            <person name="Dluhosova J."/>
            <person name="Dluhos P."/>
            <person name="Patkova L."/>
            <person name="Nedelnik J."/>
            <person name="Repkova J."/>
        </authorList>
    </citation>
    <scope>NUCLEOTIDE SEQUENCE [LARGE SCALE GENOMIC DNA]</scope>
    <source>
        <strain evidence="2">cv. Tatra</strain>
        <tissue evidence="1">Young leaves</tissue>
    </source>
</reference>
<name>A0A2K3MGK3_TRIPR</name>
<protein>
    <submittedName>
        <fullName evidence="1">Uncharacterized protein</fullName>
    </submittedName>
</protein>
<evidence type="ECO:0000313" key="2">
    <source>
        <dbReference type="Proteomes" id="UP000236291"/>
    </source>
</evidence>
<gene>
    <name evidence="1" type="ORF">L195_g045991</name>
</gene>
<comment type="caution">
    <text evidence="1">The sequence shown here is derived from an EMBL/GenBank/DDBJ whole genome shotgun (WGS) entry which is preliminary data.</text>
</comment>
<reference evidence="1 2" key="1">
    <citation type="journal article" date="2014" name="Am. J. Bot.">
        <title>Genome assembly and annotation for red clover (Trifolium pratense; Fabaceae).</title>
        <authorList>
            <person name="Istvanek J."/>
            <person name="Jaros M."/>
            <person name="Krenek A."/>
            <person name="Repkova J."/>
        </authorList>
    </citation>
    <scope>NUCLEOTIDE SEQUENCE [LARGE SCALE GENOMIC DNA]</scope>
    <source>
        <strain evidence="2">cv. Tatra</strain>
        <tissue evidence="1">Young leaves</tissue>
    </source>
</reference>
<dbReference type="AlphaFoldDB" id="A0A2K3MGK3"/>
<feature type="non-terminal residue" evidence="1">
    <location>
        <position position="1"/>
    </location>
</feature>
<sequence length="69" mass="7933">VVIFFKSDKWKGVLYLQVFRYVQDTDTETVGQSRRPWVVMLGPYSTVDEGKFFGCWAEGPVQTPSKIDV</sequence>
<proteinExistence type="predicted"/>
<organism evidence="1 2">
    <name type="scientific">Trifolium pratense</name>
    <name type="common">Red clover</name>
    <dbReference type="NCBI Taxonomy" id="57577"/>
    <lineage>
        <taxon>Eukaryota</taxon>
        <taxon>Viridiplantae</taxon>
        <taxon>Streptophyta</taxon>
        <taxon>Embryophyta</taxon>
        <taxon>Tracheophyta</taxon>
        <taxon>Spermatophyta</taxon>
        <taxon>Magnoliopsida</taxon>
        <taxon>eudicotyledons</taxon>
        <taxon>Gunneridae</taxon>
        <taxon>Pentapetalae</taxon>
        <taxon>rosids</taxon>
        <taxon>fabids</taxon>
        <taxon>Fabales</taxon>
        <taxon>Fabaceae</taxon>
        <taxon>Papilionoideae</taxon>
        <taxon>50 kb inversion clade</taxon>
        <taxon>NPAAA clade</taxon>
        <taxon>Hologalegina</taxon>
        <taxon>IRL clade</taxon>
        <taxon>Trifolieae</taxon>
        <taxon>Trifolium</taxon>
    </lineage>
</organism>
<dbReference type="Proteomes" id="UP000236291">
    <property type="component" value="Unassembled WGS sequence"/>
</dbReference>
<accession>A0A2K3MGK3</accession>